<dbReference type="InterPro" id="IPR002355">
    <property type="entry name" value="Cu_oxidase_Cu_BS"/>
</dbReference>
<evidence type="ECO:0000256" key="5">
    <source>
        <dbReference type="ARBA" id="ARBA00023008"/>
    </source>
</evidence>
<proteinExistence type="inferred from homology"/>
<evidence type="ECO:0000256" key="8">
    <source>
        <dbReference type="SAM" id="SignalP"/>
    </source>
</evidence>
<feature type="domain" description="Plastocyanin-like" evidence="10">
    <location>
        <begin position="521"/>
        <end position="644"/>
    </location>
</feature>
<evidence type="ECO:0000313" key="13">
    <source>
        <dbReference type="Proteomes" id="UP000070133"/>
    </source>
</evidence>
<dbReference type="Pfam" id="PF07731">
    <property type="entry name" value="Cu-oxidase_2"/>
    <property type="match status" value="1"/>
</dbReference>
<dbReference type="PROSITE" id="PS00079">
    <property type="entry name" value="MULTICOPPER_OXIDASE1"/>
    <property type="match status" value="1"/>
</dbReference>
<dbReference type="Gene3D" id="2.60.40.420">
    <property type="entry name" value="Cupredoxins - blue copper proteins"/>
    <property type="match status" value="3"/>
</dbReference>
<dbReference type="FunFam" id="2.60.40.420:FF:000036">
    <property type="entry name" value="L-ascorbate oxidase"/>
    <property type="match status" value="1"/>
</dbReference>
<dbReference type="InterPro" id="IPR045087">
    <property type="entry name" value="Cu-oxidase_fam"/>
</dbReference>
<dbReference type="InterPro" id="IPR008972">
    <property type="entry name" value="Cupredoxin"/>
</dbReference>
<evidence type="ECO:0000256" key="4">
    <source>
        <dbReference type="ARBA" id="ARBA00023002"/>
    </source>
</evidence>
<name>A0A139H4L9_9PEZI</name>
<dbReference type="CDD" id="cd13850">
    <property type="entry name" value="CuRO_1_Abr2_like"/>
    <property type="match status" value="1"/>
</dbReference>
<evidence type="ECO:0000256" key="1">
    <source>
        <dbReference type="ARBA" id="ARBA00010609"/>
    </source>
</evidence>
<keyword evidence="5" id="KW-0186">Copper</keyword>
<dbReference type="InterPro" id="IPR033138">
    <property type="entry name" value="Cu_oxidase_CS"/>
</dbReference>
<dbReference type="AlphaFoldDB" id="A0A139H4L9"/>
<evidence type="ECO:0000259" key="11">
    <source>
        <dbReference type="Pfam" id="PF07732"/>
    </source>
</evidence>
<dbReference type="PROSITE" id="PS00080">
    <property type="entry name" value="MULTICOPPER_OXIDASE2"/>
    <property type="match status" value="1"/>
</dbReference>
<dbReference type="PANTHER" id="PTHR11709">
    <property type="entry name" value="MULTI-COPPER OXIDASE"/>
    <property type="match status" value="1"/>
</dbReference>
<evidence type="ECO:0000259" key="10">
    <source>
        <dbReference type="Pfam" id="PF07731"/>
    </source>
</evidence>
<dbReference type="OrthoDB" id="2121828at2759"/>
<dbReference type="InterPro" id="IPR011707">
    <property type="entry name" value="Cu-oxidase-like_N"/>
</dbReference>
<feature type="region of interest" description="Disordered" evidence="7">
    <location>
        <begin position="418"/>
        <end position="442"/>
    </location>
</feature>
<keyword evidence="6" id="KW-0325">Glycoprotein</keyword>
<evidence type="ECO:0000256" key="7">
    <source>
        <dbReference type="SAM" id="MobiDB-lite"/>
    </source>
</evidence>
<evidence type="ECO:0000313" key="12">
    <source>
        <dbReference type="EMBL" id="KXS97426.1"/>
    </source>
</evidence>
<dbReference type="InterPro" id="IPR011706">
    <property type="entry name" value="Cu-oxidase_C"/>
</dbReference>
<dbReference type="CDD" id="cd13898">
    <property type="entry name" value="CuRO_3_Abr2_like"/>
    <property type="match status" value="1"/>
</dbReference>
<feature type="domain" description="Plastocyanin-like" evidence="11">
    <location>
        <begin position="30"/>
        <end position="143"/>
    </location>
</feature>
<evidence type="ECO:0008006" key="14">
    <source>
        <dbReference type="Google" id="ProtNLM"/>
    </source>
</evidence>
<feature type="signal peptide" evidence="8">
    <location>
        <begin position="1"/>
        <end position="20"/>
    </location>
</feature>
<comment type="similarity">
    <text evidence="1">Belongs to the multicopper oxidase family.</text>
</comment>
<dbReference type="Pfam" id="PF07732">
    <property type="entry name" value="Cu-oxidase_3"/>
    <property type="match status" value="1"/>
</dbReference>
<evidence type="ECO:0000256" key="3">
    <source>
        <dbReference type="ARBA" id="ARBA00022729"/>
    </source>
</evidence>
<dbReference type="GO" id="GO:0005507">
    <property type="term" value="F:copper ion binding"/>
    <property type="evidence" value="ECO:0007669"/>
    <property type="project" value="InterPro"/>
</dbReference>
<dbReference type="GO" id="GO:0016491">
    <property type="term" value="F:oxidoreductase activity"/>
    <property type="evidence" value="ECO:0007669"/>
    <property type="project" value="UniProtKB-KW"/>
</dbReference>
<dbReference type="InterPro" id="IPR001117">
    <property type="entry name" value="Cu-oxidase_2nd"/>
</dbReference>
<gene>
    <name evidence="12" type="ORF">AC578_8827</name>
</gene>
<protein>
    <recommendedName>
        <fullName evidence="14">Laccase</fullName>
    </recommendedName>
</protein>
<dbReference type="STRING" id="321146.A0A139H4L9"/>
<keyword evidence="4" id="KW-0560">Oxidoreductase</keyword>
<organism evidence="12 13">
    <name type="scientific">Pseudocercospora eumusae</name>
    <dbReference type="NCBI Taxonomy" id="321146"/>
    <lineage>
        <taxon>Eukaryota</taxon>
        <taxon>Fungi</taxon>
        <taxon>Dikarya</taxon>
        <taxon>Ascomycota</taxon>
        <taxon>Pezizomycotina</taxon>
        <taxon>Dothideomycetes</taxon>
        <taxon>Dothideomycetidae</taxon>
        <taxon>Mycosphaerellales</taxon>
        <taxon>Mycosphaerellaceae</taxon>
        <taxon>Pseudocercospora</taxon>
    </lineage>
</organism>
<keyword evidence="3 8" id="KW-0732">Signal</keyword>
<evidence type="ECO:0000256" key="6">
    <source>
        <dbReference type="ARBA" id="ARBA00023180"/>
    </source>
</evidence>
<feature type="domain" description="Plastocyanin-like" evidence="9">
    <location>
        <begin position="168"/>
        <end position="360"/>
    </location>
</feature>
<dbReference type="CDD" id="cd13876">
    <property type="entry name" value="CuRO_2_Abr2_like"/>
    <property type="match status" value="1"/>
</dbReference>
<dbReference type="Pfam" id="PF00394">
    <property type="entry name" value="Cu-oxidase"/>
    <property type="match status" value="1"/>
</dbReference>
<evidence type="ECO:0000256" key="2">
    <source>
        <dbReference type="ARBA" id="ARBA00022723"/>
    </source>
</evidence>
<feature type="compositionally biased region" description="Polar residues" evidence="7">
    <location>
        <begin position="423"/>
        <end position="441"/>
    </location>
</feature>
<accession>A0A139H4L9</accession>
<dbReference type="PANTHER" id="PTHR11709:SF488">
    <property type="entry name" value="LACCASE-RELATED"/>
    <property type="match status" value="1"/>
</dbReference>
<dbReference type="EMBL" id="LFZN01000143">
    <property type="protein sequence ID" value="KXS97426.1"/>
    <property type="molecule type" value="Genomic_DNA"/>
</dbReference>
<sequence length="677" mass="75119">MLSASTFLAYALALCSYTSAKTVYFAIEAAWGQVAPDGYSREGILVNGTSPGPALIVDQGDDVHFYVRNRLNKETTVHFHGIEQLNTPWSDGVPGLSQRPIPVGGDWLYKWKATDYGTYWYHAHYQSQISDGFFGAIHIRPRASEPRPFSEMPGNQQQILAAEANPQFVIFSDWMHVTADQHFALQQRSNIDIYCVQSILFNGRGRVNCLTPEQQQAALAPPFREVYQQMNTSSPLPNGCLPFTPRTQTVHGQPAQINPDQVPPEITDCSATNTPLTDFQVDASKRWVSFNIIGAASIVSPVVSLDQHDLWVYAIDGRYIKPYKAQGILLNNGDRYSVMVELNQQPGTYTLRANNFALNQLISGFATVTYVIGGSDGGDSSPATYGRGDVGSSSDGGFSFDISFKKKREAGLINVLGRRPTKLSHQNNRRQQSPAESTSRPYFTYGGFPVQPGPDTVLLNQTSPGVVPFPNIPPPKNVQQTRIFYMSRTQAPYLWTLDSNQSYPEYPTAYAQDQPLLYFPNSPNANNKNLVVKTQNGTWIDLIFVVLDPFGPSHPMHKHSNKAYIIGQGLGNWTWNTVAEAAAAQPQNFNFDTPSLKDGFATPTNFGAPTWLVVRYYSENPGAWMLHCHIQAHLASGMAVALLDGVDAFPESFPREYRVDGNGLGRTRRRRSVDWNS</sequence>
<reference evidence="12" key="1">
    <citation type="submission" date="2015-07" db="EMBL/GenBank/DDBJ databases">
        <title>Comparative genomics of the Sigatoka disease complex on banana suggests a link between parallel evolutionary changes in Pseudocercospora fijiensis and Pseudocercospora eumusae and increased virulence on the banana host.</title>
        <authorList>
            <person name="Chang T.-C."/>
            <person name="Salvucci A."/>
            <person name="Crous P.W."/>
            <person name="Stergiopoulos I."/>
        </authorList>
    </citation>
    <scope>NUCLEOTIDE SEQUENCE [LARGE SCALE GENOMIC DNA]</scope>
    <source>
        <strain evidence="12">CBS 114824</strain>
    </source>
</reference>
<keyword evidence="2" id="KW-0479">Metal-binding</keyword>
<feature type="chain" id="PRO_5007806315" description="Laccase" evidence="8">
    <location>
        <begin position="21"/>
        <end position="677"/>
    </location>
</feature>
<keyword evidence="13" id="KW-1185">Reference proteome</keyword>
<comment type="caution">
    <text evidence="12">The sequence shown here is derived from an EMBL/GenBank/DDBJ whole genome shotgun (WGS) entry which is preliminary data.</text>
</comment>
<dbReference type="SUPFAM" id="SSF49503">
    <property type="entry name" value="Cupredoxins"/>
    <property type="match status" value="3"/>
</dbReference>
<evidence type="ECO:0000259" key="9">
    <source>
        <dbReference type="Pfam" id="PF00394"/>
    </source>
</evidence>
<dbReference type="Proteomes" id="UP000070133">
    <property type="component" value="Unassembled WGS sequence"/>
</dbReference>